<accession>A0A7C1K4V7</accession>
<reference evidence="1" key="1">
    <citation type="journal article" date="2020" name="mSystems">
        <title>Genome- and Community-Level Interaction Insights into Carbon Utilization and Element Cycling Functions of Hydrothermarchaeota in Hydrothermal Sediment.</title>
        <authorList>
            <person name="Zhou Z."/>
            <person name="Liu Y."/>
            <person name="Xu W."/>
            <person name="Pan J."/>
            <person name="Luo Z.H."/>
            <person name="Li M."/>
        </authorList>
    </citation>
    <scope>NUCLEOTIDE SEQUENCE [LARGE SCALE GENOMIC DNA]</scope>
    <source>
        <strain evidence="1">SpSt-222</strain>
    </source>
</reference>
<dbReference type="AlphaFoldDB" id="A0A7C1K4V7"/>
<gene>
    <name evidence="1" type="ORF">ENP47_11955</name>
</gene>
<protein>
    <submittedName>
        <fullName evidence="1">Uncharacterized protein</fullName>
    </submittedName>
</protein>
<name>A0A7C1K4V7_THERO</name>
<organism evidence="1">
    <name type="scientific">Thermomicrobium roseum</name>
    <dbReference type="NCBI Taxonomy" id="500"/>
    <lineage>
        <taxon>Bacteria</taxon>
        <taxon>Pseudomonadati</taxon>
        <taxon>Thermomicrobiota</taxon>
        <taxon>Thermomicrobia</taxon>
        <taxon>Thermomicrobiales</taxon>
        <taxon>Thermomicrobiaceae</taxon>
        <taxon>Thermomicrobium</taxon>
    </lineage>
</organism>
<comment type="caution">
    <text evidence="1">The sequence shown here is derived from an EMBL/GenBank/DDBJ whole genome shotgun (WGS) entry which is preliminary data.</text>
</comment>
<sequence length="89" mass="9727">MQDAKQSKNVTIRPLILLISLAGFLTVYLTGLARSQSLTWVSVSSTAALVLLLTAGLVIEQLLNRQVQDDEPAAIYEPMDDRSSEQRPG</sequence>
<dbReference type="EMBL" id="DSJL01000011">
    <property type="protein sequence ID" value="HEF66291.1"/>
    <property type="molecule type" value="Genomic_DNA"/>
</dbReference>
<evidence type="ECO:0000313" key="1">
    <source>
        <dbReference type="EMBL" id="HEF66291.1"/>
    </source>
</evidence>
<proteinExistence type="predicted"/>